<feature type="domain" description="EAL" evidence="2">
    <location>
        <begin position="436"/>
        <end position="687"/>
    </location>
</feature>
<reference evidence="4 5" key="1">
    <citation type="submission" date="2020-02" db="EMBL/GenBank/DDBJ databases">
        <authorList>
            <person name="Kim M.K."/>
        </authorList>
    </citation>
    <scope>NUCLEOTIDE SEQUENCE [LARGE SCALE GENOMIC DNA]</scope>
    <source>
        <strain evidence="4 5">17J57-3</strain>
    </source>
</reference>
<dbReference type="PROSITE" id="PS50887">
    <property type="entry name" value="GGDEF"/>
    <property type="match status" value="1"/>
</dbReference>
<evidence type="ECO:0000259" key="3">
    <source>
        <dbReference type="PROSITE" id="PS50887"/>
    </source>
</evidence>
<dbReference type="FunFam" id="3.30.70.270:FF:000001">
    <property type="entry name" value="Diguanylate cyclase domain protein"/>
    <property type="match status" value="1"/>
</dbReference>
<dbReference type="EMBL" id="JAAIVB010000009">
    <property type="protein sequence ID" value="NEX59938.1"/>
    <property type="molecule type" value="Genomic_DNA"/>
</dbReference>
<dbReference type="SUPFAM" id="SSF55785">
    <property type="entry name" value="PYP-like sensor domain (PAS domain)"/>
    <property type="match status" value="2"/>
</dbReference>
<dbReference type="GO" id="GO:0003824">
    <property type="term" value="F:catalytic activity"/>
    <property type="evidence" value="ECO:0007669"/>
    <property type="project" value="UniProtKB-ARBA"/>
</dbReference>
<dbReference type="PANTHER" id="PTHR44757:SF2">
    <property type="entry name" value="BIOFILM ARCHITECTURE MAINTENANCE PROTEIN MBAA"/>
    <property type="match status" value="1"/>
</dbReference>
<dbReference type="InterPro" id="IPR052155">
    <property type="entry name" value="Biofilm_reg_signaling"/>
</dbReference>
<dbReference type="SMART" id="SM00052">
    <property type="entry name" value="EAL"/>
    <property type="match status" value="1"/>
</dbReference>
<name>A0A6B3SH02_9BURK</name>
<dbReference type="InterPro" id="IPR029787">
    <property type="entry name" value="Nucleotide_cyclase"/>
</dbReference>
<dbReference type="Pfam" id="PF00990">
    <property type="entry name" value="GGDEF"/>
    <property type="match status" value="1"/>
</dbReference>
<proteinExistence type="predicted"/>
<dbReference type="CDD" id="cd01949">
    <property type="entry name" value="GGDEF"/>
    <property type="match status" value="1"/>
</dbReference>
<dbReference type="SUPFAM" id="SSF55073">
    <property type="entry name" value="Nucleotide cyclase"/>
    <property type="match status" value="1"/>
</dbReference>
<evidence type="ECO:0000259" key="2">
    <source>
        <dbReference type="PROSITE" id="PS50883"/>
    </source>
</evidence>
<protein>
    <submittedName>
        <fullName evidence="4">EAL domain-containing protein</fullName>
    </submittedName>
</protein>
<dbReference type="InterPro" id="IPR001633">
    <property type="entry name" value="EAL_dom"/>
</dbReference>
<dbReference type="PANTHER" id="PTHR44757">
    <property type="entry name" value="DIGUANYLATE CYCLASE DGCP"/>
    <property type="match status" value="1"/>
</dbReference>
<sequence>MRKIKSRPATRISSEYIRLHAILDSLNEGVLMYDLSGTVIEANQAALDFLSATTKEEIDLTKKGLNATFEVCTVDGIPVDVEHWPVWRILQGEEISNIVLWVRNKRTGRRWISSHSGKLLRFPDADEACGVLSIRDITESKTAELQVRESESRLKSAFESFIDQIIIVDQQLQPQYMNPAARKAVTSMSASEAVTFWHSTAKDAIRSAKPVVHEVQCRSEFGLRDYTVCATPLLNAAGTVDEVVILANDSTEKNQAQENVRKAALHDILTGLPNRALLYEHAKHMFATAKRLHQQVAVLFIDLDRFKPINDIYGHETGDKLLRELADRLRSRMREEDIVARFGGDEFVILLPEIDQHRPPHVLATDLLRLISKPVGIDGNDMSIEACIGISLFPHDGEDIDELLRRADTAMYSAKASGRNEYRFYTDDLASYSKTQSHLEYELKRAIGAGGLSLAYQPIVDIDTGKILCAEALIRWDEGTVGPDIFVPIAEMSGLVGRMTEWVLDEVGREQHFWRQHGLPLIPISVNVSPVQFKLRGFIEDIERRLRDQKLFANLLQIELTETVVMENAEHAIRSIKRLREHGIKVALDDFGKGYSSLSYLSRLPIDKIKIDKEFILGFSASNSSRAITDAIIALGTALQLEVVAEGIETLEMLMYVRQQGCRQAQGFYICKPVNGELFAKNFLEGLVLLGQPGHKKKT</sequence>
<dbReference type="Gene3D" id="3.30.70.270">
    <property type="match status" value="1"/>
</dbReference>
<dbReference type="Pfam" id="PF13188">
    <property type="entry name" value="PAS_8"/>
    <property type="match status" value="1"/>
</dbReference>
<keyword evidence="5" id="KW-1185">Reference proteome</keyword>
<dbReference type="PROSITE" id="PS50112">
    <property type="entry name" value="PAS"/>
    <property type="match status" value="1"/>
</dbReference>
<dbReference type="InterPro" id="IPR035919">
    <property type="entry name" value="EAL_sf"/>
</dbReference>
<comment type="caution">
    <text evidence="4">The sequence shown here is derived from an EMBL/GenBank/DDBJ whole genome shotgun (WGS) entry which is preliminary data.</text>
</comment>
<dbReference type="Gene3D" id="3.20.20.450">
    <property type="entry name" value="EAL domain"/>
    <property type="match status" value="1"/>
</dbReference>
<dbReference type="InterPro" id="IPR043128">
    <property type="entry name" value="Rev_trsase/Diguanyl_cyclase"/>
</dbReference>
<organism evidence="4 5">
    <name type="scientific">Noviherbaspirillum galbum</name>
    <dbReference type="NCBI Taxonomy" id="2709383"/>
    <lineage>
        <taxon>Bacteria</taxon>
        <taxon>Pseudomonadati</taxon>
        <taxon>Pseudomonadota</taxon>
        <taxon>Betaproteobacteria</taxon>
        <taxon>Burkholderiales</taxon>
        <taxon>Oxalobacteraceae</taxon>
        <taxon>Noviherbaspirillum</taxon>
    </lineage>
</organism>
<evidence type="ECO:0000313" key="4">
    <source>
        <dbReference type="EMBL" id="NEX59938.1"/>
    </source>
</evidence>
<dbReference type="NCBIfam" id="TIGR00254">
    <property type="entry name" value="GGDEF"/>
    <property type="match status" value="1"/>
</dbReference>
<dbReference type="InterPro" id="IPR035965">
    <property type="entry name" value="PAS-like_dom_sf"/>
</dbReference>
<dbReference type="Proteomes" id="UP000482155">
    <property type="component" value="Unassembled WGS sequence"/>
</dbReference>
<dbReference type="InterPro" id="IPR000014">
    <property type="entry name" value="PAS"/>
</dbReference>
<gene>
    <name evidence="4" type="ORF">G3574_02490</name>
</gene>
<evidence type="ECO:0000259" key="1">
    <source>
        <dbReference type="PROSITE" id="PS50112"/>
    </source>
</evidence>
<feature type="domain" description="PAS" evidence="1">
    <location>
        <begin position="15"/>
        <end position="56"/>
    </location>
</feature>
<dbReference type="SMART" id="SM00267">
    <property type="entry name" value="GGDEF"/>
    <property type="match status" value="1"/>
</dbReference>
<accession>A0A6B3SH02</accession>
<dbReference type="InterPro" id="IPR000160">
    <property type="entry name" value="GGDEF_dom"/>
</dbReference>
<dbReference type="RefSeq" id="WP_163960440.1">
    <property type="nucleotide sequence ID" value="NZ_JAAIVB010000009.1"/>
</dbReference>
<dbReference type="AlphaFoldDB" id="A0A6B3SH02"/>
<dbReference type="PROSITE" id="PS50883">
    <property type="entry name" value="EAL"/>
    <property type="match status" value="1"/>
</dbReference>
<evidence type="ECO:0000313" key="5">
    <source>
        <dbReference type="Proteomes" id="UP000482155"/>
    </source>
</evidence>
<feature type="domain" description="GGDEF" evidence="3">
    <location>
        <begin position="294"/>
        <end position="427"/>
    </location>
</feature>
<dbReference type="Pfam" id="PF00563">
    <property type="entry name" value="EAL"/>
    <property type="match status" value="1"/>
</dbReference>
<dbReference type="SUPFAM" id="SSF141868">
    <property type="entry name" value="EAL domain-like"/>
    <property type="match status" value="1"/>
</dbReference>
<dbReference type="CDD" id="cd01948">
    <property type="entry name" value="EAL"/>
    <property type="match status" value="1"/>
</dbReference>
<dbReference type="Gene3D" id="3.30.450.20">
    <property type="entry name" value="PAS domain"/>
    <property type="match status" value="2"/>
</dbReference>